<dbReference type="Proteomes" id="UP000070452">
    <property type="component" value="Unassembled WGS sequence"/>
</dbReference>
<dbReference type="Proteomes" id="UP000194737">
    <property type="component" value="Unassembled WGS sequence"/>
</dbReference>
<dbReference type="EMBL" id="JARPTX010000015">
    <property type="protein sequence ID" value="MDT2369709.1"/>
    <property type="molecule type" value="Genomic_DNA"/>
</dbReference>
<dbReference type="PATRIC" id="fig|1352.1358.peg.1697"/>
<dbReference type="EMBL" id="LRHK01000001">
    <property type="protein sequence ID" value="KWX19162.1"/>
    <property type="molecule type" value="Genomic_DNA"/>
</dbReference>
<dbReference type="Proteomes" id="UP001139644">
    <property type="component" value="Unassembled WGS sequence"/>
</dbReference>
<reference evidence="4" key="8">
    <citation type="journal article" date="2022" name="J. Anim. Sci.">
        <title>Whole genome sequence analyses-based assessment of virulence potential and antimicrobial susceptibilities and resistance of Enterococcus faecium strains isolated from commercial swine and cattle probiotic products.</title>
        <authorList>
            <person name="Shridhar P.B."/>
            <person name="Amachawadi R.G."/>
            <person name="Tokach M."/>
            <person name="Patel I."/>
            <person name="Gangiredla J."/>
            <person name="Mammel M."/>
            <person name="Nagaraja T.G."/>
        </authorList>
    </citation>
    <scope>NUCLEOTIDE SEQUENCE</scope>
    <source>
        <strain evidence="4">EF215</strain>
    </source>
</reference>
<dbReference type="NCBIfam" id="NF033218">
    <property type="entry name" value="anchor_AmaP"/>
    <property type="match status" value="1"/>
</dbReference>
<dbReference type="Proteomes" id="UP001260956">
    <property type="component" value="Unassembled WGS sequence"/>
</dbReference>
<dbReference type="EMBL" id="MVGJ01000084">
    <property type="protein sequence ID" value="OOL80140.1"/>
    <property type="molecule type" value="Genomic_DNA"/>
</dbReference>
<dbReference type="Proteomes" id="UP000191171">
    <property type="component" value="Unassembled WGS sequence"/>
</dbReference>
<reference evidence="10 12" key="3">
    <citation type="submission" date="2016-04" db="EMBL/GenBank/DDBJ databases">
        <authorList>
            <person name="Millard A."/>
        </authorList>
    </citation>
    <scope>NUCLEOTIDE SEQUENCE [LARGE SCALE GENOMIC DNA]</scope>
    <source>
        <strain evidence="10">Isolate 22</strain>
    </source>
</reference>
<comment type="caution">
    <text evidence="6">The sequence shown here is derived from an EMBL/GenBank/DDBJ whole genome shotgun (WGS) entry which is preliminary data.</text>
</comment>
<evidence type="ECO:0000313" key="16">
    <source>
        <dbReference type="Proteomes" id="UP000253144"/>
    </source>
</evidence>
<dbReference type="EMBL" id="QHGU01000061">
    <property type="protein sequence ID" value="PZM55135.1"/>
    <property type="molecule type" value="Genomic_DNA"/>
</dbReference>
<keyword evidence="1" id="KW-1133">Transmembrane helix</keyword>
<evidence type="ECO:0000313" key="10">
    <source>
        <dbReference type="EMBL" id="SAZ06732.1"/>
    </source>
</evidence>
<dbReference type="STRING" id="1352.AL014_06525"/>
<organism evidence="6 13">
    <name type="scientific">Enterococcus faecium</name>
    <name type="common">Streptococcus faecium</name>
    <dbReference type="NCBI Taxonomy" id="1352"/>
    <lineage>
        <taxon>Bacteria</taxon>
        <taxon>Bacillati</taxon>
        <taxon>Bacillota</taxon>
        <taxon>Bacilli</taxon>
        <taxon>Lactobacillales</taxon>
        <taxon>Enterococcaceae</taxon>
        <taxon>Enterococcus</taxon>
    </lineage>
</organism>
<reference evidence="8 15" key="6">
    <citation type="submission" date="2018-05" db="EMBL/GenBank/DDBJ databases">
        <title>Vancomycin-resistant Enterococcus faecium strain from Chelyabinsk, Russia.</title>
        <authorList>
            <person name="Gostev V."/>
            <person name="Goncharov A."/>
            <person name="Kolodzhieva V."/>
            <person name="Suvorov A."/>
            <person name="Sidorenko S."/>
            <person name="Zueva L."/>
        </authorList>
    </citation>
    <scope>NUCLEOTIDE SEQUENCE [LARGE SCALE GENOMIC DNA]</scope>
    <source>
        <strain evidence="8 15">20</strain>
    </source>
</reference>
<evidence type="ECO:0000313" key="5">
    <source>
        <dbReference type="EMBL" id="MDT2369709.1"/>
    </source>
</evidence>
<evidence type="ECO:0000313" key="17">
    <source>
        <dbReference type="Proteomes" id="UP000469871"/>
    </source>
</evidence>
<evidence type="ECO:0000313" key="6">
    <source>
        <dbReference type="EMBL" id="OOL80140.1"/>
    </source>
</evidence>
<evidence type="ECO:0000313" key="7">
    <source>
        <dbReference type="EMBL" id="OTN99803.1"/>
    </source>
</evidence>
<reference evidence="7 14" key="5">
    <citation type="submission" date="2017-05" db="EMBL/GenBank/DDBJ databases">
        <title>The Genome Sequence of Enterococcus faecium 6F2_DIV0138.</title>
        <authorList>
            <consortium name="The Broad Institute Genomics Platform"/>
            <consortium name="The Broad Institute Genomic Center for Infectious Diseases"/>
            <person name="Earl A."/>
            <person name="Manson A."/>
            <person name="Schwartman J."/>
            <person name="Gilmore M."/>
            <person name="Abouelleil A."/>
            <person name="Cao P."/>
            <person name="Chapman S."/>
            <person name="Cusick C."/>
            <person name="Shea T."/>
            <person name="Young S."/>
            <person name="Neafsey D."/>
            <person name="Nusbaum C."/>
            <person name="Birren B."/>
        </authorList>
    </citation>
    <scope>NUCLEOTIDE SEQUENCE [LARGE SCALE GENOMIC DNA]</scope>
    <source>
        <strain evidence="7 14">6F2_DIV0138</strain>
    </source>
</reference>
<evidence type="ECO:0000256" key="1">
    <source>
        <dbReference type="SAM" id="Phobius"/>
    </source>
</evidence>
<keyword evidence="1" id="KW-0812">Transmembrane</keyword>
<protein>
    <submittedName>
        <fullName evidence="2">Alkaline shock response membrane anchor protein AmaP</fullName>
    </submittedName>
</protein>
<dbReference type="EMBL" id="NGLB01000001">
    <property type="protein sequence ID" value="OTN99803.1"/>
    <property type="molecule type" value="Genomic_DNA"/>
</dbReference>
<dbReference type="AlphaFoldDB" id="A0A133CPP7"/>
<evidence type="ECO:0000313" key="12">
    <source>
        <dbReference type="Proteomes" id="UP000183509"/>
    </source>
</evidence>
<evidence type="ECO:0000313" key="8">
    <source>
        <dbReference type="EMBL" id="PZM55135.1"/>
    </source>
</evidence>
<dbReference type="EMBL" id="WEFP01000001">
    <property type="protein sequence ID" value="KAB7576214.1"/>
    <property type="molecule type" value="Genomic_DNA"/>
</dbReference>
<proteinExistence type="predicted"/>
<evidence type="ECO:0000313" key="2">
    <source>
        <dbReference type="EMBL" id="KAB7576214.1"/>
    </source>
</evidence>
<feature type="transmembrane region" description="Helical" evidence="1">
    <location>
        <begin position="52"/>
        <end position="75"/>
    </location>
</feature>
<reference evidence="2 17" key="7">
    <citation type="submission" date="2019-10" db="EMBL/GenBank/DDBJ databases">
        <title>Evolutionary dynamics of vancomycin-resistant Enterococcus faecium during gastrointestinal tract colonization and bloodstream infection in immunocompromised pediatric patients.</title>
        <authorList>
            <person name="Chilambi G.S."/>
            <person name="Nordstrom H.R."/>
            <person name="Evans D.R."/>
            <person name="Ferrolino J."/>
            <person name="Hayden R.T."/>
            <person name="Maron G.M."/>
            <person name="Vo A.N."/>
            <person name="Gilmore M.S."/>
            <person name="Wolf J."/>
            <person name="Rosch J.W."/>
            <person name="Van Tyne D."/>
        </authorList>
    </citation>
    <scope>NUCLEOTIDE SEQUENCE [LARGE SCALE GENOMIC DNA]</scope>
    <source>
        <strain evidence="2 17">VRECG27</strain>
    </source>
</reference>
<reference evidence="9 16" key="1">
    <citation type="submission" date="2015-06" db="EMBL/GenBank/DDBJ databases">
        <title>The Genome Sequence of Enterococcus faecium 131EA1.</title>
        <authorList>
            <consortium name="The Broad Institute Genomics Platform"/>
            <consortium name="The Broad Institute Genome Sequencing Center for Infectious Disease"/>
            <person name="Earl A.M."/>
            <person name="Van Tyne D."/>
            <person name="Lebreton F."/>
            <person name="Saavedra J.T."/>
            <person name="Gilmore M.S."/>
            <person name="Manson Mcguire A."/>
            <person name="Clock S."/>
            <person name="Crupain M."/>
            <person name="Rangan U."/>
            <person name="Young S."/>
            <person name="Abouelleil A."/>
            <person name="Cao P."/>
            <person name="Chapman S.B."/>
            <person name="Griggs A."/>
            <person name="Priest M."/>
            <person name="Shea T."/>
            <person name="Wortman J."/>
            <person name="Nusbaum C."/>
            <person name="Birren B."/>
        </authorList>
    </citation>
    <scope>NUCLEOTIDE SEQUENCE [LARGE SCALE GENOMIC DNA]</scope>
    <source>
        <strain evidence="9 16">131EA1</strain>
    </source>
</reference>
<dbReference type="EMBL" id="JAIFOC010000071">
    <property type="protein sequence ID" value="MBX4222987.1"/>
    <property type="molecule type" value="Genomic_DNA"/>
</dbReference>
<feature type="transmembrane region" description="Helical" evidence="1">
    <location>
        <begin position="7"/>
        <end position="32"/>
    </location>
</feature>
<reference evidence="3 11" key="2">
    <citation type="submission" date="2016-01" db="EMBL/GenBank/DDBJ databases">
        <title>Molecular Mechanisms for transfer of large genomic segments between Enterococcus faecium strains.</title>
        <authorList>
            <person name="Garcia-Solache M.A."/>
            <person name="Lebreton F."/>
            <person name="Mclaughlin R.E."/>
            <person name="Whiteaker J.D."/>
            <person name="Gilmore M.S."/>
            <person name="Rice L.B."/>
        </authorList>
    </citation>
    <scope>NUCLEOTIDE SEQUENCE [LARGE SCALE GENOMIC DNA]</scope>
    <source>
        <strain evidence="3 11">D344RRF x C68</strain>
    </source>
</reference>
<dbReference type="Proteomes" id="UP000253144">
    <property type="component" value="Unassembled WGS sequence"/>
</dbReference>
<name>A0A133CPP7_ENTFC</name>
<keyword evidence="1" id="KW-0472">Membrane</keyword>
<evidence type="ECO:0000313" key="13">
    <source>
        <dbReference type="Proteomes" id="UP000191171"/>
    </source>
</evidence>
<gene>
    <name evidence="2" type="primary">amaP</name>
    <name evidence="7" type="ORF">A5804_001295</name>
    <name evidence="3" type="ORF">AWT83_12030</name>
    <name evidence="6" type="ORF">B1P95_12615</name>
    <name evidence="8" type="ORF">DKP91_11170</name>
    <name evidence="10" type="ORF">DTPHA_601298</name>
    <name evidence="9" type="ORF">EB12_00848</name>
    <name evidence="2" type="ORF">GBM73_02290</name>
    <name evidence="4" type="ORF">KYX88_09195</name>
    <name evidence="5" type="ORF">P6Z85_05990</name>
</gene>
<dbReference type="Proteomes" id="UP000249070">
    <property type="component" value="Unassembled WGS sequence"/>
</dbReference>
<dbReference type="EMBL" id="FKLM01000017">
    <property type="protein sequence ID" value="SAZ06732.1"/>
    <property type="molecule type" value="Genomic_DNA"/>
</dbReference>
<evidence type="ECO:0000313" key="9">
    <source>
        <dbReference type="EMBL" id="RBS33591.1"/>
    </source>
</evidence>
<sequence>MNKGLKIIGVIMSLLLLSVFLAIALINAPYIMPEQLERFRFFTLTNYYMQQYIFWAAVVFAVLAIIILLVVLFYPKSRGTFVMKREDGKLTIDKKAIEGLVRSHLHEEEFIHSPKVRIRSTKNRIHIHVNGDLKRTSSLVGKTGVLMQDIEEEVTKVLGTKETVKVAVTYSGYEEQEDTRDYKHSRVE</sequence>
<dbReference type="GeneID" id="66454386"/>
<accession>A0A133CPP7</accession>
<evidence type="ECO:0000313" key="15">
    <source>
        <dbReference type="Proteomes" id="UP000249070"/>
    </source>
</evidence>
<evidence type="ECO:0000313" key="4">
    <source>
        <dbReference type="EMBL" id="MBX4222987.1"/>
    </source>
</evidence>
<reference evidence="5" key="9">
    <citation type="submission" date="2023-03" db="EMBL/GenBank/DDBJ databases">
        <authorList>
            <person name="Shen W."/>
            <person name="Cai J."/>
        </authorList>
    </citation>
    <scope>NUCLEOTIDE SEQUENCE</scope>
    <source>
        <strain evidence="5">B1010-2</strain>
    </source>
</reference>
<dbReference type="RefSeq" id="WP_002295947.1">
    <property type="nucleotide sequence ID" value="NZ_AP024831.1"/>
</dbReference>
<dbReference type="OMA" id="PTIKVDC"/>
<reference evidence="6 13" key="4">
    <citation type="submission" date="2017-02" db="EMBL/GenBank/DDBJ databases">
        <title>Clonality and virulence of isolates of VRE in Hematopoietic Stem Cell Transplanted (HSCT) patients.</title>
        <authorList>
            <person name="Marchi A.P."/>
            <person name="Martins R.C."/>
            <person name="Marie S.K."/>
            <person name="Levin A.S."/>
            <person name="Costa S.F."/>
        </authorList>
    </citation>
    <scope>NUCLEOTIDE SEQUENCE [LARGE SCALE GENOMIC DNA]</scope>
    <source>
        <strain evidence="6 13">LIM1759</strain>
    </source>
</reference>
<dbReference type="EMBL" id="LEQJ01000004">
    <property type="protein sequence ID" value="RBS33591.1"/>
    <property type="molecule type" value="Genomic_DNA"/>
</dbReference>
<dbReference type="Proteomes" id="UP000469871">
    <property type="component" value="Unassembled WGS sequence"/>
</dbReference>
<dbReference type="Proteomes" id="UP000183509">
    <property type="component" value="Unassembled WGS sequence"/>
</dbReference>
<evidence type="ECO:0000313" key="14">
    <source>
        <dbReference type="Proteomes" id="UP000194737"/>
    </source>
</evidence>
<evidence type="ECO:0000313" key="3">
    <source>
        <dbReference type="EMBL" id="KWX19162.1"/>
    </source>
</evidence>
<evidence type="ECO:0000313" key="11">
    <source>
        <dbReference type="Proteomes" id="UP000070452"/>
    </source>
</evidence>